<comment type="caution">
    <text evidence="1">The sequence shown here is derived from an EMBL/GenBank/DDBJ whole genome shotgun (WGS) entry which is preliminary data.</text>
</comment>
<dbReference type="EMBL" id="JQGJ01000010">
    <property type="protein sequence ID" value="KHK63548.1"/>
    <property type="molecule type" value="Genomic_DNA"/>
</dbReference>
<name>A0A0B1Z2M6_9PSED</name>
<evidence type="ECO:0000313" key="1">
    <source>
        <dbReference type="EMBL" id="KHK63548.1"/>
    </source>
</evidence>
<reference evidence="2" key="1">
    <citation type="submission" date="2015-03" db="EMBL/GenBank/DDBJ databases">
        <title>Pseudomonas frederiksbergensis hydrocarbon degrader.</title>
        <authorList>
            <person name="Brown L.M."/>
            <person name="Ruiz O.N."/>
            <person name="Mueller S."/>
            <person name="Gunasekera T.S."/>
        </authorList>
    </citation>
    <scope>NUCLEOTIDE SEQUENCE [LARGE SCALE GENOMIC DNA]</scope>
    <source>
        <strain evidence="2">SI8</strain>
    </source>
</reference>
<dbReference type="Proteomes" id="UP000030949">
    <property type="component" value="Unassembled WGS sequence"/>
</dbReference>
<sequence length="75" mass="8992">MLNINRQRTTLILQILYKRRFFQYFNSYPDITILLTTPFGVYFPLIYFQINKTAFIEAFLVLDIRDRNIPPGLSN</sequence>
<gene>
    <name evidence="1" type="ORF">JZ00_17070</name>
</gene>
<accession>A0A0B1Z2M6</accession>
<evidence type="ECO:0000313" key="2">
    <source>
        <dbReference type="Proteomes" id="UP000030949"/>
    </source>
</evidence>
<organism evidence="1 2">
    <name type="scientific">Pseudomonas frederiksbergensis</name>
    <dbReference type="NCBI Taxonomy" id="104087"/>
    <lineage>
        <taxon>Bacteria</taxon>
        <taxon>Pseudomonadati</taxon>
        <taxon>Pseudomonadota</taxon>
        <taxon>Gammaproteobacteria</taxon>
        <taxon>Pseudomonadales</taxon>
        <taxon>Pseudomonadaceae</taxon>
        <taxon>Pseudomonas</taxon>
    </lineage>
</organism>
<dbReference type="AlphaFoldDB" id="A0A0B1Z2M6"/>
<protein>
    <submittedName>
        <fullName evidence="1">Uncharacterized protein</fullName>
    </submittedName>
</protein>
<proteinExistence type="predicted"/>